<comment type="caution">
    <text evidence="2">The sequence shown here is derived from an EMBL/GenBank/DDBJ whole genome shotgun (WGS) entry which is preliminary data.</text>
</comment>
<evidence type="ECO:0000313" key="3">
    <source>
        <dbReference type="Proteomes" id="UP001203423"/>
    </source>
</evidence>
<keyword evidence="3" id="KW-1185">Reference proteome</keyword>
<accession>A0ABT0L7L8</accession>
<dbReference type="Gene3D" id="1.20.1280.80">
    <property type="match status" value="1"/>
</dbReference>
<dbReference type="Proteomes" id="UP001203423">
    <property type="component" value="Unassembled WGS sequence"/>
</dbReference>
<dbReference type="InterPro" id="IPR010812">
    <property type="entry name" value="HrpJ-like"/>
</dbReference>
<dbReference type="RefSeq" id="WP_248938966.1">
    <property type="nucleotide sequence ID" value="NZ_JAKIKS010000010.1"/>
</dbReference>
<evidence type="ECO:0000313" key="2">
    <source>
        <dbReference type="EMBL" id="MCL1123679.1"/>
    </source>
</evidence>
<dbReference type="EMBL" id="JAKIKS010000010">
    <property type="protein sequence ID" value="MCL1123679.1"/>
    <property type="molecule type" value="Genomic_DNA"/>
</dbReference>
<reference evidence="2 3" key="1">
    <citation type="submission" date="2022-01" db="EMBL/GenBank/DDBJ databases">
        <title>Whole genome-based taxonomy of the Shewanellaceae.</title>
        <authorList>
            <person name="Martin-Rodriguez A.J."/>
        </authorList>
    </citation>
    <scope>NUCLEOTIDE SEQUENCE [LARGE SCALE GENOMIC DNA]</scope>
    <source>
        <strain evidence="2 3">DSM 17177</strain>
    </source>
</reference>
<sequence length="343" mass="38167">MIRVDVANQAELLPTQESSSNRSVQFMPASSSSAMAAAELAQTRSEAIEETMEGMSLKLGSEVKKLLGGKESKSPLLDGLEKLLQQLGDKQATSVNKLVETFAKIGDADKILSQLRTSGMSSGDIMLLLMALQVSGRLASSQIKKLRKALEEMLSAEGAELAILAAIEGLGLDEAGLEGMRKLYQHASRGEGGLAKWFELLQQSPDRRKRIKVLLRALSEPLNERSSHRDMVKVVAAVDDLRRLAVFMSLEDHCNMLGRATRLSGEAVMKVSLLLIEQSWVYPEWIEEQIRQLPLMPAKRLGFLRRWRELVVLMPMACFRDDDQKELIEEAMMSLLDDWGDLE</sequence>
<feature type="domain" description="Hypersensitivity response secretion-like HrpJ" evidence="1">
    <location>
        <begin position="48"/>
        <end position="204"/>
    </location>
</feature>
<gene>
    <name evidence="2" type="ORF">L2764_04055</name>
</gene>
<name>A0ABT0L7L8_9GAMM</name>
<proteinExistence type="predicted"/>
<dbReference type="SUPFAM" id="SSF140591">
    <property type="entry name" value="Type III secretion system domain"/>
    <property type="match status" value="2"/>
</dbReference>
<organism evidence="2 3">
    <name type="scientific">Shewanella surugensis</name>
    <dbReference type="NCBI Taxonomy" id="212020"/>
    <lineage>
        <taxon>Bacteria</taxon>
        <taxon>Pseudomonadati</taxon>
        <taxon>Pseudomonadota</taxon>
        <taxon>Gammaproteobacteria</taxon>
        <taxon>Alteromonadales</taxon>
        <taxon>Shewanellaceae</taxon>
        <taxon>Shewanella</taxon>
    </lineage>
</organism>
<dbReference type="InterPro" id="IPR013351">
    <property type="entry name" value="T3SS_TyeA-rel"/>
</dbReference>
<protein>
    <submittedName>
        <fullName evidence="2">TyeA family type III secretion system gatekeeper subunit</fullName>
    </submittedName>
</protein>
<dbReference type="InterPro" id="IPR038347">
    <property type="entry name" value="TyeA_sf"/>
</dbReference>
<evidence type="ECO:0000259" key="1">
    <source>
        <dbReference type="Pfam" id="PF07201"/>
    </source>
</evidence>
<dbReference type="Pfam" id="PF07201">
    <property type="entry name" value="HrpJ"/>
    <property type="match status" value="1"/>
</dbReference>
<dbReference type="NCBIfam" id="TIGR02511">
    <property type="entry name" value="type_III_tyeA"/>
    <property type="match status" value="1"/>
</dbReference>